<feature type="transmembrane region" description="Helical" evidence="5">
    <location>
        <begin position="166"/>
        <end position="183"/>
    </location>
</feature>
<evidence type="ECO:0000313" key="9">
    <source>
        <dbReference type="Proteomes" id="UP000654370"/>
    </source>
</evidence>
<keyword evidence="3 5" id="KW-1133">Transmembrane helix</keyword>
<evidence type="ECO:0000256" key="3">
    <source>
        <dbReference type="ARBA" id="ARBA00022989"/>
    </source>
</evidence>
<gene>
    <name evidence="8" type="ORF">INT43_007669</name>
</gene>
<name>A0A8H7PNN6_MORIS</name>
<dbReference type="OrthoDB" id="102260at2759"/>
<feature type="transmembrane region" description="Helical" evidence="5">
    <location>
        <begin position="83"/>
        <end position="100"/>
    </location>
</feature>
<feature type="transmembrane region" description="Helical" evidence="5">
    <location>
        <begin position="244"/>
        <end position="262"/>
    </location>
</feature>
<reference evidence="8" key="1">
    <citation type="submission" date="2020-12" db="EMBL/GenBank/DDBJ databases">
        <title>Metabolic potential, ecology and presence of endohyphal bacteria is reflected in genomic diversity of Mucoromycotina.</title>
        <authorList>
            <person name="Muszewska A."/>
            <person name="Okrasinska A."/>
            <person name="Steczkiewicz K."/>
            <person name="Drgas O."/>
            <person name="Orlowska M."/>
            <person name="Perlinska-Lenart U."/>
            <person name="Aleksandrzak-Piekarczyk T."/>
            <person name="Szatraj K."/>
            <person name="Zielenkiewicz U."/>
            <person name="Pilsyk S."/>
            <person name="Malc E."/>
            <person name="Mieczkowski P."/>
            <person name="Kruszewska J.S."/>
            <person name="Biernat P."/>
            <person name="Pawlowska J."/>
        </authorList>
    </citation>
    <scope>NUCLEOTIDE SEQUENCE</scope>
    <source>
        <strain evidence="8">WA0000067209</strain>
    </source>
</reference>
<keyword evidence="2 5" id="KW-0812">Transmembrane</keyword>
<dbReference type="GO" id="GO:0016020">
    <property type="term" value="C:membrane"/>
    <property type="evidence" value="ECO:0007669"/>
    <property type="project" value="UniProtKB-SubCell"/>
</dbReference>
<dbReference type="AlphaFoldDB" id="A0A8H7PNN6"/>
<keyword evidence="4 5" id="KW-0472">Membrane</keyword>
<accession>A0A8H7PNN6</accession>
<dbReference type="InterPro" id="IPR025256">
    <property type="entry name" value="TM7S3/TM198-like_dom"/>
</dbReference>
<dbReference type="Proteomes" id="UP000654370">
    <property type="component" value="Unassembled WGS sequence"/>
</dbReference>
<evidence type="ECO:0000256" key="4">
    <source>
        <dbReference type="ARBA" id="ARBA00023136"/>
    </source>
</evidence>
<feature type="transmembrane region" description="Helical" evidence="5">
    <location>
        <begin position="190"/>
        <end position="212"/>
    </location>
</feature>
<keyword evidence="6" id="KW-0732">Signal</keyword>
<dbReference type="EMBL" id="JAEPQZ010000009">
    <property type="protein sequence ID" value="KAG2177015.1"/>
    <property type="molecule type" value="Genomic_DNA"/>
</dbReference>
<evidence type="ECO:0000256" key="5">
    <source>
        <dbReference type="SAM" id="Phobius"/>
    </source>
</evidence>
<feature type="chain" id="PRO_5034730619" description="TM7S3/TM198-like domain-containing protein" evidence="6">
    <location>
        <begin position="23"/>
        <end position="285"/>
    </location>
</feature>
<evidence type="ECO:0000256" key="1">
    <source>
        <dbReference type="ARBA" id="ARBA00004141"/>
    </source>
</evidence>
<proteinExistence type="predicted"/>
<evidence type="ECO:0000313" key="8">
    <source>
        <dbReference type="EMBL" id="KAG2177015.1"/>
    </source>
</evidence>
<comment type="caution">
    <text evidence="8">The sequence shown here is derived from an EMBL/GenBank/DDBJ whole genome shotgun (WGS) entry which is preliminary data.</text>
</comment>
<evidence type="ECO:0000256" key="6">
    <source>
        <dbReference type="SAM" id="SignalP"/>
    </source>
</evidence>
<comment type="subcellular location">
    <subcellularLocation>
        <location evidence="1">Membrane</location>
        <topology evidence="1">Multi-pass membrane protein</topology>
    </subcellularLocation>
</comment>
<sequence>MRQLHFLTALFALILAPLGSWAAPTTVDEVTSTVTGWIHSVDAHTIVLSIFFFLTGLYLCFAGVAVLTQIFIFHFVGVHQQTTVFLVGFWVGANVAYIILTNAKPDGFGSNTATILLVVSIIVGLLVGGLLACCFFLAIYLLGAFAGYVFALWILAWASNGVIQTGWGRAVLIIVCVIVGVILMHFLEKFVFIIASAFIGAFLIMLGVDVYVKAGLLEALSSLVHGTTSVNALWDATPKMRGELAGVAVLAIVGAIVQFMHGRRRSAPMPWRDRYPYGQYGWKRV</sequence>
<evidence type="ECO:0000256" key="2">
    <source>
        <dbReference type="ARBA" id="ARBA00022692"/>
    </source>
</evidence>
<feature type="transmembrane region" description="Helical" evidence="5">
    <location>
        <begin position="46"/>
        <end position="76"/>
    </location>
</feature>
<keyword evidence="9" id="KW-1185">Reference proteome</keyword>
<feature type="signal peptide" evidence="6">
    <location>
        <begin position="1"/>
        <end position="22"/>
    </location>
</feature>
<feature type="domain" description="TM7S3/TM198-like" evidence="7">
    <location>
        <begin position="52"/>
        <end position="259"/>
    </location>
</feature>
<dbReference type="Pfam" id="PF13886">
    <property type="entry name" value="TM7S3_TM198"/>
    <property type="match status" value="1"/>
</dbReference>
<protein>
    <recommendedName>
        <fullName evidence="7">TM7S3/TM198-like domain-containing protein</fullName>
    </recommendedName>
</protein>
<evidence type="ECO:0000259" key="7">
    <source>
        <dbReference type="Pfam" id="PF13886"/>
    </source>
</evidence>
<feature type="transmembrane region" description="Helical" evidence="5">
    <location>
        <begin position="139"/>
        <end position="160"/>
    </location>
</feature>
<organism evidence="8 9">
    <name type="scientific">Mortierella isabellina</name>
    <name type="common">Filamentous fungus</name>
    <name type="synonym">Umbelopsis isabellina</name>
    <dbReference type="NCBI Taxonomy" id="91625"/>
    <lineage>
        <taxon>Eukaryota</taxon>
        <taxon>Fungi</taxon>
        <taxon>Fungi incertae sedis</taxon>
        <taxon>Mucoromycota</taxon>
        <taxon>Mucoromycotina</taxon>
        <taxon>Umbelopsidomycetes</taxon>
        <taxon>Umbelopsidales</taxon>
        <taxon>Umbelopsidaceae</taxon>
        <taxon>Umbelopsis</taxon>
    </lineage>
</organism>
<feature type="transmembrane region" description="Helical" evidence="5">
    <location>
        <begin position="112"/>
        <end position="132"/>
    </location>
</feature>